<reference evidence="1" key="2">
    <citation type="submission" date="2015-06" db="UniProtKB">
        <authorList>
            <consortium name="EnsemblMetazoa"/>
        </authorList>
    </citation>
    <scope>IDENTIFICATION</scope>
</reference>
<reference evidence="2" key="1">
    <citation type="submission" date="2011-08" db="EMBL/GenBank/DDBJ databases">
        <authorList>
            <person name="Rombauts S."/>
        </authorList>
    </citation>
    <scope>NUCLEOTIDE SEQUENCE</scope>
    <source>
        <strain evidence="2">London</strain>
    </source>
</reference>
<sequence>MKTIMIMIMTNTEIMEIQDNVGNEKEGKASDYLQIKFHHFYAKQRKNVSSHHPFGH</sequence>
<name>T1JUD0_TETUR</name>
<dbReference type="HOGENOM" id="CLU_3016788_0_0_1"/>
<organism evidence="1 2">
    <name type="scientific">Tetranychus urticae</name>
    <name type="common">Two-spotted spider mite</name>
    <dbReference type="NCBI Taxonomy" id="32264"/>
    <lineage>
        <taxon>Eukaryota</taxon>
        <taxon>Metazoa</taxon>
        <taxon>Ecdysozoa</taxon>
        <taxon>Arthropoda</taxon>
        <taxon>Chelicerata</taxon>
        <taxon>Arachnida</taxon>
        <taxon>Acari</taxon>
        <taxon>Acariformes</taxon>
        <taxon>Trombidiformes</taxon>
        <taxon>Prostigmata</taxon>
        <taxon>Eleutherengona</taxon>
        <taxon>Raphignathae</taxon>
        <taxon>Tetranychoidea</taxon>
        <taxon>Tetranychidae</taxon>
        <taxon>Tetranychus</taxon>
    </lineage>
</organism>
<keyword evidence="2" id="KW-1185">Reference proteome</keyword>
<dbReference type="AlphaFoldDB" id="T1JUD0"/>
<accession>T1JUD0</accession>
<evidence type="ECO:0000313" key="1">
    <source>
        <dbReference type="EnsemblMetazoa" id="tetur02g00470.1"/>
    </source>
</evidence>
<evidence type="ECO:0000313" key="2">
    <source>
        <dbReference type="Proteomes" id="UP000015104"/>
    </source>
</evidence>
<dbReference type="EMBL" id="CAEY01000777">
    <property type="status" value="NOT_ANNOTATED_CDS"/>
    <property type="molecule type" value="Genomic_DNA"/>
</dbReference>
<dbReference type="Proteomes" id="UP000015104">
    <property type="component" value="Unassembled WGS sequence"/>
</dbReference>
<dbReference type="EnsemblMetazoa" id="tetur02g00470.1">
    <property type="protein sequence ID" value="tetur02g00470.1"/>
    <property type="gene ID" value="tetur02g00470"/>
</dbReference>
<proteinExistence type="predicted"/>
<protein>
    <submittedName>
        <fullName evidence="1">Uncharacterized protein</fullName>
    </submittedName>
</protein>